<keyword evidence="5" id="KW-1185">Reference proteome</keyword>
<dbReference type="CDD" id="cd05233">
    <property type="entry name" value="SDR_c"/>
    <property type="match status" value="1"/>
</dbReference>
<dbReference type="GO" id="GO:0016491">
    <property type="term" value="F:oxidoreductase activity"/>
    <property type="evidence" value="ECO:0007669"/>
    <property type="project" value="UniProtKB-KW"/>
</dbReference>
<dbReference type="PRINTS" id="PR00081">
    <property type="entry name" value="GDHRDH"/>
</dbReference>
<comment type="similarity">
    <text evidence="1 3">Belongs to the short-chain dehydrogenases/reductases (SDR) family.</text>
</comment>
<dbReference type="Pfam" id="PF00106">
    <property type="entry name" value="adh_short"/>
    <property type="match status" value="1"/>
</dbReference>
<accession>A0A2Z4GEX8</accession>
<dbReference type="KEGG" id="als:DJ013_17735"/>
<name>A0A2Z4GEX8_9BACT</name>
<sequence length="234" mass="25093">MNKVAVISGASKGIGLAIANKFASEGIDLIITSRNQDDLNEIKLDLEAAHNISVHVCVADISQKEGVKAFSDFINDLNRPIDILVNNAGTFLQGNLLDEPEGALETQIDTNLYSAYHLTRGVIANVRKAPQAHIFNICSIASLQAYSGSGSYTISKFALLGFSKSLRAELLPEKIKVTAVLPGATFTSSWEGVDLPESRFISAIDVADSIWSAYSLSPSAVVEEIVIRPTEGDI</sequence>
<dbReference type="PANTHER" id="PTHR42901">
    <property type="entry name" value="ALCOHOL DEHYDROGENASE"/>
    <property type="match status" value="1"/>
</dbReference>
<dbReference type="PROSITE" id="PS00061">
    <property type="entry name" value="ADH_SHORT"/>
    <property type="match status" value="1"/>
</dbReference>
<dbReference type="InterPro" id="IPR020904">
    <property type="entry name" value="Sc_DH/Rdtase_CS"/>
</dbReference>
<dbReference type="Gene3D" id="3.40.50.720">
    <property type="entry name" value="NAD(P)-binding Rossmann-like Domain"/>
    <property type="match status" value="1"/>
</dbReference>
<dbReference type="Proteomes" id="UP000249873">
    <property type="component" value="Chromosome"/>
</dbReference>
<dbReference type="InterPro" id="IPR036291">
    <property type="entry name" value="NAD(P)-bd_dom_sf"/>
</dbReference>
<evidence type="ECO:0000313" key="4">
    <source>
        <dbReference type="EMBL" id="AWV99912.1"/>
    </source>
</evidence>
<dbReference type="PRINTS" id="PR00080">
    <property type="entry name" value="SDRFAMILY"/>
</dbReference>
<proteinExistence type="inferred from homology"/>
<evidence type="ECO:0000313" key="5">
    <source>
        <dbReference type="Proteomes" id="UP000249873"/>
    </source>
</evidence>
<dbReference type="SUPFAM" id="SSF51735">
    <property type="entry name" value="NAD(P)-binding Rossmann-fold domains"/>
    <property type="match status" value="1"/>
</dbReference>
<protein>
    <submittedName>
        <fullName evidence="4">Short-chain dehydrogenase</fullName>
    </submittedName>
</protein>
<dbReference type="OrthoDB" id="9810734at2"/>
<organism evidence="4 5">
    <name type="scientific">Arcticibacterium luteifluviistationis</name>
    <dbReference type="NCBI Taxonomy" id="1784714"/>
    <lineage>
        <taxon>Bacteria</taxon>
        <taxon>Pseudomonadati</taxon>
        <taxon>Bacteroidota</taxon>
        <taxon>Cytophagia</taxon>
        <taxon>Cytophagales</taxon>
        <taxon>Leadbetterellaceae</taxon>
        <taxon>Arcticibacterium</taxon>
    </lineage>
</organism>
<evidence type="ECO:0000256" key="2">
    <source>
        <dbReference type="ARBA" id="ARBA00023002"/>
    </source>
</evidence>
<gene>
    <name evidence="4" type="ORF">DJ013_17735</name>
</gene>
<reference evidence="4 5" key="1">
    <citation type="submission" date="2018-05" db="EMBL/GenBank/DDBJ databases">
        <title>Complete genome sequence of Arcticibacterium luteifluviistationis SM1504T, a cytophagaceae bacterium isolated from Arctic surface seawater.</title>
        <authorList>
            <person name="Li Y."/>
            <person name="Qin Q.-L."/>
        </authorList>
    </citation>
    <scope>NUCLEOTIDE SEQUENCE [LARGE SCALE GENOMIC DNA]</scope>
    <source>
        <strain evidence="4 5">SM1504</strain>
    </source>
</reference>
<dbReference type="EMBL" id="CP029480">
    <property type="protein sequence ID" value="AWV99912.1"/>
    <property type="molecule type" value="Genomic_DNA"/>
</dbReference>
<dbReference type="RefSeq" id="WP_111373280.1">
    <property type="nucleotide sequence ID" value="NZ_CP029480.1"/>
</dbReference>
<dbReference type="InterPro" id="IPR002347">
    <property type="entry name" value="SDR_fam"/>
</dbReference>
<dbReference type="AlphaFoldDB" id="A0A2Z4GEX8"/>
<dbReference type="PANTHER" id="PTHR42901:SF1">
    <property type="entry name" value="ALCOHOL DEHYDROGENASE"/>
    <property type="match status" value="1"/>
</dbReference>
<keyword evidence="2" id="KW-0560">Oxidoreductase</keyword>
<evidence type="ECO:0000256" key="3">
    <source>
        <dbReference type="RuleBase" id="RU000363"/>
    </source>
</evidence>
<evidence type="ECO:0000256" key="1">
    <source>
        <dbReference type="ARBA" id="ARBA00006484"/>
    </source>
</evidence>